<organism evidence="2 3">
    <name type="scientific">Vibrio parahaemolyticus</name>
    <dbReference type="NCBI Taxonomy" id="670"/>
    <lineage>
        <taxon>Bacteria</taxon>
        <taxon>Pseudomonadati</taxon>
        <taxon>Pseudomonadota</taxon>
        <taxon>Gammaproteobacteria</taxon>
        <taxon>Vibrionales</taxon>
        <taxon>Vibrionaceae</taxon>
        <taxon>Vibrio</taxon>
    </lineage>
</organism>
<dbReference type="Proteomes" id="UP001253193">
    <property type="component" value="Unassembled WGS sequence"/>
</dbReference>
<proteinExistence type="predicted"/>
<dbReference type="GeneID" id="1189646"/>
<gene>
    <name evidence="2" type="ORF">CA163_01190</name>
    <name evidence="1" type="ORF">QX249_06390</name>
</gene>
<dbReference type="AlphaFoldDB" id="A0A0L8S6G0"/>
<evidence type="ECO:0000313" key="2">
    <source>
        <dbReference type="EMBL" id="OXE34654.1"/>
    </source>
</evidence>
<evidence type="ECO:0000313" key="1">
    <source>
        <dbReference type="EMBL" id="MDS1820276.1"/>
    </source>
</evidence>
<reference evidence="2 3" key="1">
    <citation type="journal article" date="2017" name="Appl. Environ. Microbiol.">
        <title>Parallel evolution of two clades of a major Atlantic endemic Vibrio parahaemolyticus pathogen lineage by independent acquisition of related pathogenicity islands.</title>
        <authorList>
            <person name="Xu F."/>
            <person name="Gonzalez-Escalona N."/>
            <person name="Drees K.P."/>
            <person name="Sebra R.P."/>
            <person name="Cooper V.S."/>
            <person name="Jones S.H."/>
            <person name="Whistler C.A."/>
        </authorList>
    </citation>
    <scope>NUCLEOTIDE SEQUENCE [LARGE SCALE GENOMIC DNA]</scope>
    <source>
        <strain evidence="2 3">MAVP-3</strain>
    </source>
</reference>
<sequence>MEDIHEQLGVSKSYLNDTFAMIRIAKDGEVWVQYSDKLDIPTGIKAVRIAAEVLKIIATESTNYN</sequence>
<dbReference type="RefSeq" id="WP_005479470.1">
    <property type="nucleotide sequence ID" value="NZ_CAMFGX010000012.1"/>
</dbReference>
<dbReference type="OrthoDB" id="5890523at2"/>
<dbReference type="EMBL" id="JAUHGG010000002">
    <property type="protein sequence ID" value="MDS1820276.1"/>
    <property type="molecule type" value="Genomic_DNA"/>
</dbReference>
<comment type="caution">
    <text evidence="2">The sequence shown here is derived from an EMBL/GenBank/DDBJ whole genome shotgun (WGS) entry which is preliminary data.</text>
</comment>
<dbReference type="Proteomes" id="UP000214596">
    <property type="component" value="Unassembled WGS sequence"/>
</dbReference>
<dbReference type="EMBL" id="NIXT01000025">
    <property type="protein sequence ID" value="OXE34654.1"/>
    <property type="molecule type" value="Genomic_DNA"/>
</dbReference>
<reference evidence="1" key="2">
    <citation type="submission" date="2023-06" db="EMBL/GenBank/DDBJ databases">
        <title>Genomic Diversity of Vibrio spp. and Metagenomic Analysis of Pathogens in Florida Gulf Coastal Waters Following Hurricane Ian.</title>
        <authorList>
            <person name="Brumfield K.D."/>
        </authorList>
    </citation>
    <scope>NUCLEOTIDE SEQUENCE</scope>
    <source>
        <strain evidence="1">WBS2B-138</strain>
    </source>
</reference>
<protein>
    <submittedName>
        <fullName evidence="2">Uncharacterized protein</fullName>
    </submittedName>
</protein>
<dbReference type="STRING" id="670.ACZ92_18890"/>
<name>A0A0L8S6G0_VIBPH</name>
<evidence type="ECO:0000313" key="3">
    <source>
        <dbReference type="Proteomes" id="UP000214596"/>
    </source>
</evidence>
<accession>A0A0L8S6G0</accession>